<dbReference type="Proteomes" id="UP001317532">
    <property type="component" value="Chromosome"/>
</dbReference>
<organism evidence="7 8">
    <name type="scientific">Vulcanimicrobium alpinum</name>
    <dbReference type="NCBI Taxonomy" id="3016050"/>
    <lineage>
        <taxon>Bacteria</taxon>
        <taxon>Bacillati</taxon>
        <taxon>Vulcanimicrobiota</taxon>
        <taxon>Vulcanimicrobiia</taxon>
        <taxon>Vulcanimicrobiales</taxon>
        <taxon>Vulcanimicrobiaceae</taxon>
        <taxon>Vulcanimicrobium</taxon>
    </lineage>
</organism>
<evidence type="ECO:0000313" key="8">
    <source>
        <dbReference type="Proteomes" id="UP001317532"/>
    </source>
</evidence>
<evidence type="ECO:0000313" key="7">
    <source>
        <dbReference type="EMBL" id="BDE07823.1"/>
    </source>
</evidence>
<dbReference type="InterPro" id="IPR000209">
    <property type="entry name" value="Peptidase_S8/S53_dom"/>
</dbReference>
<protein>
    <submittedName>
        <fullName evidence="7">Peptidase S8</fullName>
    </submittedName>
</protein>
<keyword evidence="4 5" id="KW-0720">Serine protease</keyword>
<dbReference type="SUPFAM" id="SSF52743">
    <property type="entry name" value="Subtilisin-like"/>
    <property type="match status" value="1"/>
</dbReference>
<dbReference type="InterPro" id="IPR050131">
    <property type="entry name" value="Peptidase_S8_subtilisin-like"/>
</dbReference>
<comment type="similarity">
    <text evidence="1 5">Belongs to the peptidase S8 family.</text>
</comment>
<evidence type="ECO:0000256" key="5">
    <source>
        <dbReference type="PROSITE-ProRule" id="PRU01240"/>
    </source>
</evidence>
<dbReference type="PROSITE" id="PS00138">
    <property type="entry name" value="SUBTILASE_SER"/>
    <property type="match status" value="1"/>
</dbReference>
<proteinExistence type="inferred from homology"/>
<evidence type="ECO:0000256" key="4">
    <source>
        <dbReference type="ARBA" id="ARBA00022825"/>
    </source>
</evidence>
<feature type="active site" description="Charge relay system" evidence="5">
    <location>
        <position position="299"/>
    </location>
</feature>
<dbReference type="PANTHER" id="PTHR43806:SF11">
    <property type="entry name" value="CEREVISIN-RELATED"/>
    <property type="match status" value="1"/>
</dbReference>
<evidence type="ECO:0000256" key="3">
    <source>
        <dbReference type="ARBA" id="ARBA00022801"/>
    </source>
</evidence>
<dbReference type="Gene3D" id="3.40.50.200">
    <property type="entry name" value="Peptidase S8/S53 domain"/>
    <property type="match status" value="1"/>
</dbReference>
<dbReference type="PANTHER" id="PTHR43806">
    <property type="entry name" value="PEPTIDASE S8"/>
    <property type="match status" value="1"/>
</dbReference>
<dbReference type="PROSITE" id="PS51892">
    <property type="entry name" value="SUBTILASE"/>
    <property type="match status" value="1"/>
</dbReference>
<dbReference type="PRINTS" id="PR00723">
    <property type="entry name" value="SUBTILISIN"/>
</dbReference>
<dbReference type="InterPro" id="IPR023828">
    <property type="entry name" value="Peptidase_S8_Ser-AS"/>
</dbReference>
<accession>A0AAN1Y084</accession>
<evidence type="ECO:0000259" key="6">
    <source>
        <dbReference type="Pfam" id="PF00082"/>
    </source>
</evidence>
<keyword evidence="2 5" id="KW-0645">Protease</keyword>
<sequence length="600" mass="63683">MMPPEIVTLPLRAMMQVSAGQPIHVIVEVALDRGAPDPYADLGARCAQVAAQLRDAGGTIADPQDPAIAPYVFALLTASQVETVAASAAPIARLALNEWFSKDAPRGAPSEFNRRDLIREVIAEPLATRVRTTPGALQDVIIDLDVTRTSKASRAVAEQLLGRVQARDPAACAWRSDADATHPYIFASMTGYAILALIDLDRTPAPPERAIYRVWEDATVRACINRSIATVKADAAQIAFSATGKGIVWGVLDSGIDATHPHFAHYKNLDLSQRAPLAHRDLRAGAKDDTQALVDVNGHGTHVAGIIFGAMSRAWEQQPVAVVTARNEAGIEEKQAQDLDAIAGMAPQCTLLSLRVLDDDASGRVSTIIDGIDQVQRWNDFGRRIVVHGLNLSLGYPFEAEWFACGQSPLCIEIDRLVSSGVVVVVAAGNSGYGYLSTEYTGAVSQGIGMSINDPGNAELAITVGATHRTEPHRYGVSYFSSKGPTGDGRSKPDVLAPGERIISCASAQSRVDQTLAPAGGAPPLALAAGAYTYKEDSGTSMAAPHVSGIIAAFLSIRQEYIGRPGEVKAIFTGTATDLRRDRNFQGAGLVDLMRAIQSV</sequence>
<name>A0AAN1Y084_UNVUL</name>
<dbReference type="Pfam" id="PF00082">
    <property type="entry name" value="Peptidase_S8"/>
    <property type="match status" value="1"/>
</dbReference>
<keyword evidence="8" id="KW-1185">Reference proteome</keyword>
<reference evidence="7 8" key="1">
    <citation type="journal article" date="2022" name="ISME Commun">
        <title>Vulcanimicrobium alpinus gen. nov. sp. nov., the first cultivated representative of the candidate phylum 'Eremiobacterota', is a metabolically versatile aerobic anoxygenic phototroph.</title>
        <authorList>
            <person name="Yabe S."/>
            <person name="Muto K."/>
            <person name="Abe K."/>
            <person name="Yokota A."/>
            <person name="Staudigel H."/>
            <person name="Tebo B.M."/>
        </authorList>
    </citation>
    <scope>NUCLEOTIDE SEQUENCE [LARGE SCALE GENOMIC DNA]</scope>
    <source>
        <strain evidence="7 8">WC8-2</strain>
    </source>
</reference>
<evidence type="ECO:0000256" key="2">
    <source>
        <dbReference type="ARBA" id="ARBA00022670"/>
    </source>
</evidence>
<dbReference type="InterPro" id="IPR036852">
    <property type="entry name" value="Peptidase_S8/S53_dom_sf"/>
</dbReference>
<gene>
    <name evidence="7" type="ORF">WPS_30990</name>
</gene>
<dbReference type="KEGG" id="vab:WPS_30990"/>
<dbReference type="EMBL" id="AP025523">
    <property type="protein sequence ID" value="BDE07823.1"/>
    <property type="molecule type" value="Genomic_DNA"/>
</dbReference>
<feature type="active site" description="Charge relay system" evidence="5">
    <location>
        <position position="541"/>
    </location>
</feature>
<feature type="active site" description="Charge relay system" evidence="5">
    <location>
        <position position="253"/>
    </location>
</feature>
<keyword evidence="3 5" id="KW-0378">Hydrolase</keyword>
<dbReference type="GO" id="GO:0004252">
    <property type="term" value="F:serine-type endopeptidase activity"/>
    <property type="evidence" value="ECO:0007669"/>
    <property type="project" value="UniProtKB-UniRule"/>
</dbReference>
<dbReference type="InterPro" id="IPR015500">
    <property type="entry name" value="Peptidase_S8_subtilisin-rel"/>
</dbReference>
<feature type="domain" description="Peptidase S8/S53" evidence="6">
    <location>
        <begin position="244"/>
        <end position="588"/>
    </location>
</feature>
<dbReference type="CDD" id="cd07487">
    <property type="entry name" value="Peptidases_S8_1"/>
    <property type="match status" value="1"/>
</dbReference>
<evidence type="ECO:0000256" key="1">
    <source>
        <dbReference type="ARBA" id="ARBA00011073"/>
    </source>
</evidence>
<dbReference type="AlphaFoldDB" id="A0AAN1Y084"/>
<dbReference type="GO" id="GO:0006508">
    <property type="term" value="P:proteolysis"/>
    <property type="evidence" value="ECO:0007669"/>
    <property type="project" value="UniProtKB-KW"/>
</dbReference>